<keyword evidence="2" id="KW-0813">Transport</keyword>
<dbReference type="RefSeq" id="WP_095660133.1">
    <property type="nucleotide sequence ID" value="NZ_BAAAKB010000002.1"/>
</dbReference>
<accession>A0A1Q2HX76</accession>
<dbReference type="CDD" id="cd03257">
    <property type="entry name" value="ABC_NikE_OppD_transporters"/>
    <property type="match status" value="1"/>
</dbReference>
<keyword evidence="4 6" id="KW-0067">ATP-binding</keyword>
<keyword evidence="3" id="KW-0547">Nucleotide-binding</keyword>
<dbReference type="GO" id="GO:0055085">
    <property type="term" value="P:transmembrane transport"/>
    <property type="evidence" value="ECO:0007669"/>
    <property type="project" value="UniProtKB-ARBA"/>
</dbReference>
<organism evidence="6 7">
    <name type="scientific">Corynebacterium glaucum</name>
    <dbReference type="NCBI Taxonomy" id="187491"/>
    <lineage>
        <taxon>Bacteria</taxon>
        <taxon>Bacillati</taxon>
        <taxon>Actinomycetota</taxon>
        <taxon>Actinomycetes</taxon>
        <taxon>Mycobacteriales</taxon>
        <taxon>Corynebacteriaceae</taxon>
        <taxon>Corynebacterium</taxon>
    </lineage>
</organism>
<dbReference type="OrthoDB" id="8036461at2"/>
<dbReference type="Pfam" id="PF00005">
    <property type="entry name" value="ABC_tran"/>
    <property type="match status" value="1"/>
</dbReference>
<evidence type="ECO:0000256" key="1">
    <source>
        <dbReference type="ARBA" id="ARBA00005417"/>
    </source>
</evidence>
<dbReference type="AlphaFoldDB" id="A0A1Q2HX76"/>
<dbReference type="Gene3D" id="3.40.50.300">
    <property type="entry name" value="P-loop containing nucleotide triphosphate hydrolases"/>
    <property type="match status" value="1"/>
</dbReference>
<dbReference type="InterPro" id="IPR050319">
    <property type="entry name" value="ABC_transp_ATP-bind"/>
</dbReference>
<dbReference type="GO" id="GO:0016887">
    <property type="term" value="F:ATP hydrolysis activity"/>
    <property type="evidence" value="ECO:0007669"/>
    <property type="project" value="InterPro"/>
</dbReference>
<dbReference type="PROSITE" id="PS50893">
    <property type="entry name" value="ABC_TRANSPORTER_2"/>
    <property type="match status" value="1"/>
</dbReference>
<proteinExistence type="inferred from homology"/>
<evidence type="ECO:0000259" key="5">
    <source>
        <dbReference type="PROSITE" id="PS50893"/>
    </source>
</evidence>
<evidence type="ECO:0000256" key="4">
    <source>
        <dbReference type="ARBA" id="ARBA00022840"/>
    </source>
</evidence>
<feature type="domain" description="ABC transporter" evidence="5">
    <location>
        <begin position="8"/>
        <end position="243"/>
    </location>
</feature>
<keyword evidence="7" id="KW-1185">Reference proteome</keyword>
<dbReference type="PROSITE" id="PS00211">
    <property type="entry name" value="ABC_TRANSPORTER_1"/>
    <property type="match status" value="1"/>
</dbReference>
<reference evidence="6 7" key="1">
    <citation type="submission" date="2016-12" db="EMBL/GenBank/DDBJ databases">
        <authorList>
            <person name="Song W.-J."/>
            <person name="Kurnit D.M."/>
        </authorList>
    </citation>
    <scope>NUCLEOTIDE SEQUENCE [LARGE SCALE GENOMIC DNA]</scope>
    <source>
        <strain evidence="6 7">DSM 30827</strain>
    </source>
</reference>
<dbReference type="PANTHER" id="PTHR43776:SF7">
    <property type="entry name" value="D,D-DIPEPTIDE TRANSPORT ATP-BINDING PROTEIN DDPF-RELATED"/>
    <property type="match status" value="1"/>
</dbReference>
<dbReference type="InterPro" id="IPR003593">
    <property type="entry name" value="AAA+_ATPase"/>
</dbReference>
<protein>
    <submittedName>
        <fullName evidence="6">Oligopeptide transport ATP-binding protein OppF</fullName>
    </submittedName>
</protein>
<evidence type="ECO:0000256" key="3">
    <source>
        <dbReference type="ARBA" id="ARBA00022741"/>
    </source>
</evidence>
<evidence type="ECO:0000313" key="7">
    <source>
        <dbReference type="Proteomes" id="UP000217209"/>
    </source>
</evidence>
<name>A0A1Q2HX76_9CORY</name>
<dbReference type="Proteomes" id="UP000217209">
    <property type="component" value="Chromosome"/>
</dbReference>
<dbReference type="SUPFAM" id="SSF52540">
    <property type="entry name" value="P-loop containing nucleoside triphosphate hydrolases"/>
    <property type="match status" value="1"/>
</dbReference>
<dbReference type="InterPro" id="IPR027417">
    <property type="entry name" value="P-loop_NTPase"/>
</dbReference>
<evidence type="ECO:0000313" key="6">
    <source>
        <dbReference type="EMBL" id="AQQ15445.1"/>
    </source>
</evidence>
<gene>
    <name evidence="6" type="primary">oppF</name>
    <name evidence="6" type="ORF">CGLAU_07450</name>
</gene>
<evidence type="ECO:0000256" key="2">
    <source>
        <dbReference type="ARBA" id="ARBA00022448"/>
    </source>
</evidence>
<dbReference type="EMBL" id="CP019688">
    <property type="protein sequence ID" value="AQQ15445.1"/>
    <property type="molecule type" value="Genomic_DNA"/>
</dbReference>
<dbReference type="InterPro" id="IPR017871">
    <property type="entry name" value="ABC_transporter-like_CS"/>
</dbReference>
<dbReference type="SMART" id="SM00382">
    <property type="entry name" value="AAA"/>
    <property type="match status" value="1"/>
</dbReference>
<dbReference type="PANTHER" id="PTHR43776">
    <property type="entry name" value="TRANSPORT ATP-BINDING PROTEIN"/>
    <property type="match status" value="1"/>
</dbReference>
<dbReference type="InterPro" id="IPR003439">
    <property type="entry name" value="ABC_transporter-like_ATP-bd"/>
</dbReference>
<dbReference type="KEGG" id="cgv:CGLAU_07450"/>
<dbReference type="GO" id="GO:0005524">
    <property type="term" value="F:ATP binding"/>
    <property type="evidence" value="ECO:0007669"/>
    <property type="project" value="UniProtKB-KW"/>
</dbReference>
<sequence>MTAKEELFTVSNVSKEFGENVAVRPLSFAIRPGESLGIIGESGSGKTTLTRMMLGLLEPTSGEILYRGEPVRAGKLGMTNLRREVQLVLQDPFASLNPRMTIGQIISEPLRLRGTRKTRDHVREALEAVDLNPDWHGRYPHELSGGQRQRVAIARAVAARPQVIIADEPVSALDVSVRVTILELLERLSEEFDLTYVLISHDLGVVQRICCSTLVLFNGEMVEHRPTHELLTKPQHPATIELLQAVPHLPEGAA</sequence>
<comment type="similarity">
    <text evidence="1">Belongs to the ABC transporter superfamily.</text>
</comment>